<dbReference type="Gene3D" id="1.20.1250.20">
    <property type="entry name" value="MFS general substrate transporter like domains"/>
    <property type="match status" value="1"/>
</dbReference>
<gene>
    <name evidence="7" type="ORF">SAMN05421504_1011036</name>
</gene>
<dbReference type="Pfam" id="PF07690">
    <property type="entry name" value="MFS_1"/>
    <property type="match status" value="1"/>
</dbReference>
<keyword evidence="5 6" id="KW-0472">Membrane</keyword>
<feature type="transmembrane region" description="Helical" evidence="6">
    <location>
        <begin position="366"/>
        <end position="387"/>
    </location>
</feature>
<dbReference type="RefSeq" id="WP_091287167.1">
    <property type="nucleotide sequence ID" value="NZ_FNON01000001.1"/>
</dbReference>
<organism evidence="7 8">
    <name type="scientific">Amycolatopsis xylanica</name>
    <dbReference type="NCBI Taxonomy" id="589385"/>
    <lineage>
        <taxon>Bacteria</taxon>
        <taxon>Bacillati</taxon>
        <taxon>Actinomycetota</taxon>
        <taxon>Actinomycetes</taxon>
        <taxon>Pseudonocardiales</taxon>
        <taxon>Pseudonocardiaceae</taxon>
        <taxon>Amycolatopsis</taxon>
    </lineage>
</organism>
<dbReference type="InterPro" id="IPR011701">
    <property type="entry name" value="MFS"/>
</dbReference>
<dbReference type="GO" id="GO:0005886">
    <property type="term" value="C:plasma membrane"/>
    <property type="evidence" value="ECO:0007669"/>
    <property type="project" value="UniProtKB-SubCell"/>
</dbReference>
<reference evidence="7 8" key="1">
    <citation type="submission" date="2016-10" db="EMBL/GenBank/DDBJ databases">
        <authorList>
            <person name="de Groot N.N."/>
        </authorList>
    </citation>
    <scope>NUCLEOTIDE SEQUENCE [LARGE SCALE GENOMIC DNA]</scope>
    <source>
        <strain evidence="7 8">CPCC 202699</strain>
    </source>
</reference>
<dbReference type="Proteomes" id="UP000199515">
    <property type="component" value="Unassembled WGS sequence"/>
</dbReference>
<proteinExistence type="predicted"/>
<dbReference type="EMBL" id="FNON01000001">
    <property type="protein sequence ID" value="SDW60888.1"/>
    <property type="molecule type" value="Genomic_DNA"/>
</dbReference>
<evidence type="ECO:0000256" key="1">
    <source>
        <dbReference type="ARBA" id="ARBA00004651"/>
    </source>
</evidence>
<name>A0A1H2UY00_9PSEU</name>
<evidence type="ECO:0000256" key="4">
    <source>
        <dbReference type="ARBA" id="ARBA00022989"/>
    </source>
</evidence>
<protein>
    <submittedName>
        <fullName evidence="7">Major Facilitator Superfamily protein</fullName>
    </submittedName>
</protein>
<sequence length="395" mass="41199">MTARTRYRDALAIGEFRAVFAAHVLSMLGMIVAQFATSVLVYQSTGSPLLTTLVFALAFTPHLFAGTVFSALVDRMPVRRLLVTCNLTTATLAATMAIPGMPVWALLALVFGIGLVGPIFSGARAATLPEILPGPAYIPGRSLFRLVSQGAQVAGLALGGLLLAAVTASTALLMEAGAFVVSAALLRFATKERPPRAKAGSLLRDSLGGLRAVLAVPALRRVLLLGWVIPSLALFPEALANPYAHEQGFSTVQLGLMMAVLPLGNILAEFIGMWGLDVEHQVSRIASLAALVFVPLLGYALRPGFIATLAILFCSGLGFAHHLGLDRLLLDVAPEHLRSRALALQTAGLMFWQGLGFAVAGALAQFIPITALVPATAAIGLAAVAGLRPGYAAAR</sequence>
<dbReference type="CDD" id="cd06173">
    <property type="entry name" value="MFS_MefA_like"/>
    <property type="match status" value="1"/>
</dbReference>
<keyword evidence="3 6" id="KW-0812">Transmembrane</keyword>
<feature type="transmembrane region" description="Helical" evidence="6">
    <location>
        <begin position="48"/>
        <end position="69"/>
    </location>
</feature>
<accession>A0A1H2UY00</accession>
<evidence type="ECO:0000256" key="2">
    <source>
        <dbReference type="ARBA" id="ARBA00022475"/>
    </source>
</evidence>
<keyword evidence="8" id="KW-1185">Reference proteome</keyword>
<feature type="transmembrane region" description="Helical" evidence="6">
    <location>
        <begin position="104"/>
        <end position="123"/>
    </location>
</feature>
<feature type="transmembrane region" description="Helical" evidence="6">
    <location>
        <begin position="282"/>
        <end position="300"/>
    </location>
</feature>
<evidence type="ECO:0000256" key="3">
    <source>
        <dbReference type="ARBA" id="ARBA00022692"/>
    </source>
</evidence>
<dbReference type="GO" id="GO:0022857">
    <property type="term" value="F:transmembrane transporter activity"/>
    <property type="evidence" value="ECO:0007669"/>
    <property type="project" value="InterPro"/>
</dbReference>
<keyword evidence="2" id="KW-1003">Cell membrane</keyword>
<evidence type="ECO:0000256" key="6">
    <source>
        <dbReference type="SAM" id="Phobius"/>
    </source>
</evidence>
<dbReference type="OrthoDB" id="3227279at2"/>
<feature type="transmembrane region" description="Helical" evidence="6">
    <location>
        <begin position="171"/>
        <end position="189"/>
    </location>
</feature>
<dbReference type="STRING" id="589385.SAMN05421504_1011036"/>
<evidence type="ECO:0000256" key="5">
    <source>
        <dbReference type="ARBA" id="ARBA00023136"/>
    </source>
</evidence>
<feature type="transmembrane region" description="Helical" evidence="6">
    <location>
        <begin position="20"/>
        <end position="42"/>
    </location>
</feature>
<dbReference type="PANTHER" id="PTHR23513">
    <property type="entry name" value="INTEGRAL MEMBRANE EFFLUX PROTEIN-RELATED"/>
    <property type="match status" value="1"/>
</dbReference>
<evidence type="ECO:0000313" key="8">
    <source>
        <dbReference type="Proteomes" id="UP000199515"/>
    </source>
</evidence>
<comment type="subcellular location">
    <subcellularLocation>
        <location evidence="1">Cell membrane</location>
        <topology evidence="1">Multi-pass membrane protein</topology>
    </subcellularLocation>
</comment>
<dbReference type="InterPro" id="IPR036259">
    <property type="entry name" value="MFS_trans_sf"/>
</dbReference>
<dbReference type="AlphaFoldDB" id="A0A1H2UY00"/>
<dbReference type="SUPFAM" id="SSF103473">
    <property type="entry name" value="MFS general substrate transporter"/>
    <property type="match status" value="1"/>
</dbReference>
<keyword evidence="4 6" id="KW-1133">Transmembrane helix</keyword>
<evidence type="ECO:0000313" key="7">
    <source>
        <dbReference type="EMBL" id="SDW60888.1"/>
    </source>
</evidence>
<dbReference type="PANTHER" id="PTHR23513:SF11">
    <property type="entry name" value="STAPHYLOFERRIN A TRANSPORTER"/>
    <property type="match status" value="1"/>
</dbReference>
<feature type="transmembrane region" description="Helical" evidence="6">
    <location>
        <begin position="249"/>
        <end position="270"/>
    </location>
</feature>